<dbReference type="EMBL" id="CP009056">
    <property type="protein sequence ID" value="AJA45279.1"/>
    <property type="molecule type" value="Genomic_DNA"/>
</dbReference>
<dbReference type="Proteomes" id="UP000030901">
    <property type="component" value="Chromosome"/>
</dbReference>
<dbReference type="InterPro" id="IPR006015">
    <property type="entry name" value="Universal_stress_UspA"/>
</dbReference>
<comment type="similarity">
    <text evidence="1 2">Belongs to the universal stress protein A family.</text>
</comment>
<dbReference type="CDD" id="cd00293">
    <property type="entry name" value="USP-like"/>
    <property type="match status" value="1"/>
</dbReference>
<keyword evidence="2" id="KW-0963">Cytoplasm</keyword>
<dbReference type="AlphaFoldDB" id="A0A0A7S175"/>
<dbReference type="PANTHER" id="PTHR46268:SF6">
    <property type="entry name" value="UNIVERSAL STRESS PROTEIN UP12"/>
    <property type="match status" value="1"/>
</dbReference>
<dbReference type="STRING" id="1267021.FPB0191_01462"/>
<feature type="domain" description="UspA" evidence="3">
    <location>
        <begin position="1"/>
        <end position="142"/>
    </location>
</feature>
<accession>A0A0A7S175</accession>
<organism evidence="4 5">
    <name type="scientific">Frischella perrara</name>
    <dbReference type="NCBI Taxonomy" id="1267021"/>
    <lineage>
        <taxon>Bacteria</taxon>
        <taxon>Pseudomonadati</taxon>
        <taxon>Pseudomonadota</taxon>
        <taxon>Gammaproteobacteria</taxon>
        <taxon>Orbales</taxon>
        <taxon>Orbaceae</taxon>
        <taxon>Frischella</taxon>
    </lineage>
</organism>
<proteinExistence type="inferred from homology"/>
<dbReference type="InterPro" id="IPR006016">
    <property type="entry name" value="UspA"/>
</dbReference>
<sequence>MYRSILVPVDISETELTQKVIPHVEYLARLSNAKVKFFHTLPISSAIINAFSFGYDEFKDQATVGAEKWLKKLIHDIDLPKENLSYALAFGNPRDEILTLADELQPDLIIVGSRRPNISTHLLGSNAAGIVRQAKMSVLVIR</sequence>
<dbReference type="HOGENOM" id="CLU_049301_12_0_6"/>
<dbReference type="PRINTS" id="PR01438">
    <property type="entry name" value="UNVRSLSTRESS"/>
</dbReference>
<dbReference type="PIRSF" id="PIRSF006276">
    <property type="entry name" value="UspA"/>
    <property type="match status" value="1"/>
</dbReference>
<reference evidence="4 5" key="1">
    <citation type="journal article" date="2014" name="Appl. Environ. Microbiol.">
        <title>Gut symbionts from distinct hosts exhibit genotoxic activity via divergent colibactin biosynthetic pathways.</title>
        <authorList>
            <person name="Engel P."/>
            <person name="Vizcaino M.I."/>
            <person name="Crawford J.M."/>
        </authorList>
    </citation>
    <scope>NUCLEOTIDE SEQUENCE [LARGE SCALE GENOMIC DNA]</scope>
    <source>
        <strain evidence="4 5">PEB0191</strain>
    </source>
</reference>
<dbReference type="GO" id="GO:0005737">
    <property type="term" value="C:cytoplasm"/>
    <property type="evidence" value="ECO:0007669"/>
    <property type="project" value="UniProtKB-SubCell"/>
</dbReference>
<evidence type="ECO:0000256" key="2">
    <source>
        <dbReference type="PIRNR" id="PIRNR006276"/>
    </source>
</evidence>
<dbReference type="SUPFAM" id="SSF52402">
    <property type="entry name" value="Adenine nucleotide alpha hydrolases-like"/>
    <property type="match status" value="1"/>
</dbReference>
<evidence type="ECO:0000256" key="1">
    <source>
        <dbReference type="ARBA" id="ARBA00008791"/>
    </source>
</evidence>
<dbReference type="KEGG" id="fpp:FPB0191_01462"/>
<dbReference type="Pfam" id="PF00582">
    <property type="entry name" value="Usp"/>
    <property type="match status" value="1"/>
</dbReference>
<keyword evidence="5" id="KW-1185">Reference proteome</keyword>
<evidence type="ECO:0000259" key="3">
    <source>
        <dbReference type="Pfam" id="PF00582"/>
    </source>
</evidence>
<protein>
    <recommendedName>
        <fullName evidence="2">Universal stress protein</fullName>
    </recommendedName>
</protein>
<dbReference type="Gene3D" id="3.40.50.620">
    <property type="entry name" value="HUPs"/>
    <property type="match status" value="1"/>
</dbReference>
<evidence type="ECO:0000313" key="4">
    <source>
        <dbReference type="EMBL" id="AJA45279.1"/>
    </source>
</evidence>
<comment type="subcellular location">
    <subcellularLocation>
        <location evidence="2">Cytoplasm</location>
    </subcellularLocation>
</comment>
<dbReference type="InterPro" id="IPR014729">
    <property type="entry name" value="Rossmann-like_a/b/a_fold"/>
</dbReference>
<dbReference type="RefSeq" id="WP_039104995.1">
    <property type="nucleotide sequence ID" value="NZ_CP009056.1"/>
</dbReference>
<evidence type="ECO:0000313" key="5">
    <source>
        <dbReference type="Proteomes" id="UP000030901"/>
    </source>
</evidence>
<dbReference type="PANTHER" id="PTHR46268">
    <property type="entry name" value="STRESS RESPONSE PROTEIN NHAX"/>
    <property type="match status" value="1"/>
</dbReference>
<name>A0A0A7S175_FRIPE</name>
<dbReference type="OrthoDB" id="9792500at2"/>
<gene>
    <name evidence="4" type="ORF">FPB0191_01462</name>
</gene>